<protein>
    <submittedName>
        <fullName evidence="1">Uncharacterized protein</fullName>
    </submittedName>
</protein>
<name>A0AAD7CPX4_MYCRO</name>
<evidence type="ECO:0000313" key="1">
    <source>
        <dbReference type="EMBL" id="KAJ7653487.1"/>
    </source>
</evidence>
<dbReference type="PANTHER" id="PTHR46177:SF1">
    <property type="entry name" value="INTEGRASE CATALYTIC DOMAIN-CONTAINING PROTEIN"/>
    <property type="match status" value="1"/>
</dbReference>
<dbReference type="AlphaFoldDB" id="A0AAD7CPX4"/>
<evidence type="ECO:0000313" key="2">
    <source>
        <dbReference type="Proteomes" id="UP001221757"/>
    </source>
</evidence>
<proteinExistence type="predicted"/>
<keyword evidence="2" id="KW-1185">Reference proteome</keyword>
<sequence length="448" mass="51065">MPNPGGKNGNDPKEYPEDSVLLDAFARYGRENSGAGLTHQDQRSRLQLEFGLSIGKNKLFKLRKQVGADSVRSSKKRRTKTEAAQLVIDLKEGDVAGGWGVTQVKGRLANQNILIPRCFRDDLREILHDHFDEEFDRRVVGRKHAEQYRTPLDALGPWHQEHSDGHEKLAEQGLRMGSGIHLPIYASKDQWSAFLHTLVLMPNVRNPIAIVHYYLDLVEQRDYRISIQLTTDQGNEVNELHKVHERLRSEAAPEYVLPDFPFGVKQGSTKNTPIESFWRWLRDGEGHSVKAVLQEGSSLGIFLPNDVVHRALFYWLWTPIIQEGLDTYRAYWNNHTITKSKTKKNPSRSCPNNMFLNPASVNTLARNCSIRVNPETVAELREAYGGEEARDRAYRFVSVEFKFNADLIHEQLGSPELTLKNGWKVFQEMVSRVEALHLSGVDIGLPEL</sequence>
<gene>
    <name evidence="1" type="ORF">B0H17DRAFT_1022056</name>
</gene>
<reference evidence="1" key="1">
    <citation type="submission" date="2023-03" db="EMBL/GenBank/DDBJ databases">
        <title>Massive genome expansion in bonnet fungi (Mycena s.s.) driven by repeated elements and novel gene families across ecological guilds.</title>
        <authorList>
            <consortium name="Lawrence Berkeley National Laboratory"/>
            <person name="Harder C.B."/>
            <person name="Miyauchi S."/>
            <person name="Viragh M."/>
            <person name="Kuo A."/>
            <person name="Thoen E."/>
            <person name="Andreopoulos B."/>
            <person name="Lu D."/>
            <person name="Skrede I."/>
            <person name="Drula E."/>
            <person name="Henrissat B."/>
            <person name="Morin E."/>
            <person name="Kohler A."/>
            <person name="Barry K."/>
            <person name="LaButti K."/>
            <person name="Morin E."/>
            <person name="Salamov A."/>
            <person name="Lipzen A."/>
            <person name="Mereny Z."/>
            <person name="Hegedus B."/>
            <person name="Baldrian P."/>
            <person name="Stursova M."/>
            <person name="Weitz H."/>
            <person name="Taylor A."/>
            <person name="Grigoriev I.V."/>
            <person name="Nagy L.G."/>
            <person name="Martin F."/>
            <person name="Kauserud H."/>
        </authorList>
    </citation>
    <scope>NUCLEOTIDE SEQUENCE</scope>
    <source>
        <strain evidence="1">CBHHK067</strain>
    </source>
</reference>
<comment type="caution">
    <text evidence="1">The sequence shown here is derived from an EMBL/GenBank/DDBJ whole genome shotgun (WGS) entry which is preliminary data.</text>
</comment>
<dbReference type="EMBL" id="JARKIE010000334">
    <property type="protein sequence ID" value="KAJ7653487.1"/>
    <property type="molecule type" value="Genomic_DNA"/>
</dbReference>
<dbReference type="PANTHER" id="PTHR46177">
    <property type="entry name" value="INTEGRASE CATALYTIC DOMAIN-CONTAINING PROTEIN"/>
    <property type="match status" value="1"/>
</dbReference>
<dbReference type="Proteomes" id="UP001221757">
    <property type="component" value="Unassembled WGS sequence"/>
</dbReference>
<organism evidence="1 2">
    <name type="scientific">Mycena rosella</name>
    <name type="common">Pink bonnet</name>
    <name type="synonym">Agaricus rosellus</name>
    <dbReference type="NCBI Taxonomy" id="1033263"/>
    <lineage>
        <taxon>Eukaryota</taxon>
        <taxon>Fungi</taxon>
        <taxon>Dikarya</taxon>
        <taxon>Basidiomycota</taxon>
        <taxon>Agaricomycotina</taxon>
        <taxon>Agaricomycetes</taxon>
        <taxon>Agaricomycetidae</taxon>
        <taxon>Agaricales</taxon>
        <taxon>Marasmiineae</taxon>
        <taxon>Mycenaceae</taxon>
        <taxon>Mycena</taxon>
    </lineage>
</organism>
<accession>A0AAD7CPX4</accession>